<feature type="transmembrane region" description="Helical" evidence="2">
    <location>
        <begin position="102"/>
        <end position="126"/>
    </location>
</feature>
<gene>
    <name evidence="3" type="ORF">EV190_10916</name>
</gene>
<evidence type="ECO:0000256" key="1">
    <source>
        <dbReference type="SAM" id="MobiDB-lite"/>
    </source>
</evidence>
<comment type="caution">
    <text evidence="3">The sequence shown here is derived from an EMBL/GenBank/DDBJ whole genome shotgun (WGS) entry which is preliminary data.</text>
</comment>
<name>A0A4R6UZZ8_9ACTN</name>
<protein>
    <submittedName>
        <fullName evidence="3">Uncharacterized protein</fullName>
    </submittedName>
</protein>
<evidence type="ECO:0000256" key="2">
    <source>
        <dbReference type="SAM" id="Phobius"/>
    </source>
</evidence>
<keyword evidence="4" id="KW-1185">Reference proteome</keyword>
<dbReference type="EMBL" id="SNYN01000009">
    <property type="protein sequence ID" value="TDQ51906.1"/>
    <property type="molecule type" value="Genomic_DNA"/>
</dbReference>
<dbReference type="RefSeq" id="WP_133741837.1">
    <property type="nucleotide sequence ID" value="NZ_SNYN01000009.1"/>
</dbReference>
<proteinExistence type="predicted"/>
<accession>A0A4R6UZZ8</accession>
<keyword evidence="2" id="KW-1133">Transmembrane helix</keyword>
<feature type="transmembrane region" description="Helical" evidence="2">
    <location>
        <begin position="12"/>
        <end position="32"/>
    </location>
</feature>
<sequence>MPNARRHAIGGAVGVLSVPVIVLGLDAGVYALESGLWSPENPSPGPGSLDYSRVVPGIVGALLGALTGSRLASLVPGAALLVWEALSYDEDVVYAVDVALSAYYNLTTVTAFYPWLLGLMLVAASVPPSRRRGTRRRFPGPGSARGTTPGNV</sequence>
<reference evidence="3 4" key="1">
    <citation type="submission" date="2019-03" db="EMBL/GenBank/DDBJ databases">
        <title>Genomic Encyclopedia of Type Strains, Phase IV (KMG-IV): sequencing the most valuable type-strain genomes for metagenomic binning, comparative biology and taxonomic classification.</title>
        <authorList>
            <person name="Goeker M."/>
        </authorList>
    </citation>
    <scope>NUCLEOTIDE SEQUENCE [LARGE SCALE GENOMIC DNA]</scope>
    <source>
        <strain evidence="3 4">DSM 46770</strain>
    </source>
</reference>
<dbReference type="AlphaFoldDB" id="A0A4R6UZZ8"/>
<keyword evidence="2" id="KW-0812">Transmembrane</keyword>
<evidence type="ECO:0000313" key="4">
    <source>
        <dbReference type="Proteomes" id="UP000295281"/>
    </source>
</evidence>
<evidence type="ECO:0000313" key="3">
    <source>
        <dbReference type="EMBL" id="TDQ51906.1"/>
    </source>
</evidence>
<dbReference type="Proteomes" id="UP000295281">
    <property type="component" value="Unassembled WGS sequence"/>
</dbReference>
<organism evidence="3 4">
    <name type="scientific">Actinorugispora endophytica</name>
    <dbReference type="NCBI Taxonomy" id="1605990"/>
    <lineage>
        <taxon>Bacteria</taxon>
        <taxon>Bacillati</taxon>
        <taxon>Actinomycetota</taxon>
        <taxon>Actinomycetes</taxon>
        <taxon>Streptosporangiales</taxon>
        <taxon>Nocardiopsidaceae</taxon>
        <taxon>Actinorugispora</taxon>
    </lineage>
</organism>
<keyword evidence="2" id="KW-0472">Membrane</keyword>
<feature type="region of interest" description="Disordered" evidence="1">
    <location>
        <begin position="130"/>
        <end position="152"/>
    </location>
</feature>